<dbReference type="InterPro" id="IPR017853">
    <property type="entry name" value="GH"/>
</dbReference>
<keyword evidence="6 7" id="KW-0326">Glycosidase</keyword>
<dbReference type="Gene3D" id="2.60.40.1180">
    <property type="entry name" value="Golgi alpha-mannosidase II"/>
    <property type="match status" value="1"/>
</dbReference>
<dbReference type="Pfam" id="PF16499">
    <property type="entry name" value="Melibiase_2"/>
    <property type="match status" value="1"/>
</dbReference>
<proteinExistence type="inferred from homology"/>
<evidence type="ECO:0000256" key="2">
    <source>
        <dbReference type="ARBA" id="ARBA00009743"/>
    </source>
</evidence>
<evidence type="ECO:0000256" key="5">
    <source>
        <dbReference type="ARBA" id="ARBA00022801"/>
    </source>
</evidence>
<dbReference type="InterPro" id="IPR002241">
    <property type="entry name" value="Glyco_hydro_27"/>
</dbReference>
<evidence type="ECO:0000256" key="3">
    <source>
        <dbReference type="ARBA" id="ARBA00012755"/>
    </source>
</evidence>
<dbReference type="SUPFAM" id="SSF51445">
    <property type="entry name" value="(Trans)glycosidases"/>
    <property type="match status" value="1"/>
</dbReference>
<reference evidence="10 11" key="1">
    <citation type="submission" date="2024-02" db="EMBL/GenBank/DDBJ databases">
        <authorList>
            <person name="Chen Y."/>
            <person name="Shah S."/>
            <person name="Dougan E. K."/>
            <person name="Thang M."/>
            <person name="Chan C."/>
        </authorList>
    </citation>
    <scope>NUCLEOTIDE SEQUENCE [LARGE SCALE GENOMIC DNA]</scope>
</reference>
<dbReference type="InterPro" id="IPR041233">
    <property type="entry name" value="Melibiase_C"/>
</dbReference>
<feature type="signal peptide" evidence="8">
    <location>
        <begin position="1"/>
        <end position="24"/>
    </location>
</feature>
<dbReference type="PRINTS" id="PR00740">
    <property type="entry name" value="GLHYDRLASE27"/>
</dbReference>
<dbReference type="Pfam" id="PF17801">
    <property type="entry name" value="Melibiase_C"/>
    <property type="match status" value="1"/>
</dbReference>
<feature type="chain" id="PRO_5045037791" description="Alpha-galactosidase" evidence="8">
    <location>
        <begin position="25"/>
        <end position="410"/>
    </location>
</feature>
<dbReference type="CDD" id="cd14792">
    <property type="entry name" value="GH27"/>
    <property type="match status" value="1"/>
</dbReference>
<keyword evidence="7" id="KW-1015">Disulfide bond</keyword>
<evidence type="ECO:0000256" key="6">
    <source>
        <dbReference type="ARBA" id="ARBA00023295"/>
    </source>
</evidence>
<dbReference type="Gene3D" id="3.20.20.70">
    <property type="entry name" value="Aldolase class I"/>
    <property type="match status" value="1"/>
</dbReference>
<evidence type="ECO:0000256" key="8">
    <source>
        <dbReference type="SAM" id="SignalP"/>
    </source>
</evidence>
<keyword evidence="4 8" id="KW-0732">Signal</keyword>
<comment type="caution">
    <text evidence="10">The sequence shown here is derived from an EMBL/GenBank/DDBJ whole genome shotgun (WGS) entry which is preliminary data.</text>
</comment>
<organism evidence="10 11">
    <name type="scientific">Durusdinium trenchii</name>
    <dbReference type="NCBI Taxonomy" id="1381693"/>
    <lineage>
        <taxon>Eukaryota</taxon>
        <taxon>Sar</taxon>
        <taxon>Alveolata</taxon>
        <taxon>Dinophyceae</taxon>
        <taxon>Suessiales</taxon>
        <taxon>Symbiodiniaceae</taxon>
        <taxon>Durusdinium</taxon>
    </lineage>
</organism>
<evidence type="ECO:0000313" key="10">
    <source>
        <dbReference type="EMBL" id="CAK9109852.1"/>
    </source>
</evidence>
<evidence type="ECO:0000256" key="4">
    <source>
        <dbReference type="ARBA" id="ARBA00022729"/>
    </source>
</evidence>
<dbReference type="SUPFAM" id="SSF51011">
    <property type="entry name" value="Glycosyl hydrolase domain"/>
    <property type="match status" value="1"/>
</dbReference>
<dbReference type="PANTHER" id="PTHR11452:SF75">
    <property type="entry name" value="ALPHA-GALACTOSIDASE MEL1"/>
    <property type="match status" value="1"/>
</dbReference>
<feature type="domain" description="Alpha galactosidase C-terminal" evidence="9">
    <location>
        <begin position="318"/>
        <end position="389"/>
    </location>
</feature>
<sequence>MATARTRAPLAPLLTALVALPAFGLDNGLARVPQMGYNSWYDLECSDAMNESTLRRIADRLVESGLKDLGYQYLNLDDCWAKSRRGDGTLVADEAKFPDGTLKPLADYVHSKGLLLGTYTDRGEQTCAGRPGAARHEELDAKTYAAWGIDYLKEDSCNASGDHLTAFMEYGKMRDALNATGRPVLFSLCGWKSWYAPMGSTLGNSWRIGPDDNNWQGVLQNIDIMNGLETYAGPGGWNDPCLLLSKKTTGEAIMTELQTRAQFSMWAVLAAPLLISGSVLNMSAETLATYSNKEVIQVSQDPLGRQGRRVLGGPVAEGTGNVFARPLADGSFALVFLNSGKEELNVTCGKECFGTLGLSAPLAARDLWAQQRLPDLQDLSFTALLPPAGGHRFLRVRSRGRFRGGLSLAG</sequence>
<dbReference type="PANTHER" id="PTHR11452">
    <property type="entry name" value="ALPHA-GALACTOSIDASE/ALPHA-N-ACETYLGALACTOSAMINIDASE"/>
    <property type="match status" value="1"/>
</dbReference>
<evidence type="ECO:0000259" key="9">
    <source>
        <dbReference type="Pfam" id="PF17801"/>
    </source>
</evidence>
<evidence type="ECO:0000313" key="11">
    <source>
        <dbReference type="Proteomes" id="UP001642484"/>
    </source>
</evidence>
<comment type="similarity">
    <text evidence="2 7">Belongs to the glycosyl hydrolase 27 family.</text>
</comment>
<keyword evidence="5 7" id="KW-0378">Hydrolase</keyword>
<gene>
    <name evidence="10" type="ORF">CCMP2556_LOCUS51105</name>
</gene>
<accession>A0ABP0SBW1</accession>
<evidence type="ECO:0000256" key="7">
    <source>
        <dbReference type="RuleBase" id="RU361168"/>
    </source>
</evidence>
<name>A0ABP0SBW1_9DINO</name>
<protein>
    <recommendedName>
        <fullName evidence="3 7">Alpha-galactosidase</fullName>
        <ecNumber evidence="3 7">3.2.1.22</ecNumber>
    </recommendedName>
    <alternativeName>
        <fullName evidence="7">Melibiase</fullName>
    </alternativeName>
</protein>
<dbReference type="Proteomes" id="UP001642484">
    <property type="component" value="Unassembled WGS sequence"/>
</dbReference>
<dbReference type="InterPro" id="IPR013780">
    <property type="entry name" value="Glyco_hydro_b"/>
</dbReference>
<evidence type="ECO:0000256" key="1">
    <source>
        <dbReference type="ARBA" id="ARBA00001255"/>
    </source>
</evidence>
<dbReference type="EMBL" id="CAXAMN010027273">
    <property type="protein sequence ID" value="CAK9109852.1"/>
    <property type="molecule type" value="Genomic_DNA"/>
</dbReference>
<comment type="catalytic activity">
    <reaction evidence="1 7">
        <text>Hydrolysis of terminal, non-reducing alpha-D-galactose residues in alpha-D-galactosides, including galactose oligosaccharides, galactomannans and galactolipids.</text>
        <dbReference type="EC" id="3.2.1.22"/>
    </reaction>
</comment>
<keyword evidence="11" id="KW-1185">Reference proteome</keyword>
<dbReference type="InterPro" id="IPR013785">
    <property type="entry name" value="Aldolase_TIM"/>
</dbReference>
<dbReference type="EC" id="3.2.1.22" evidence="3 7"/>